<dbReference type="RefSeq" id="WP_069034208.1">
    <property type="nucleotide sequence ID" value="NZ_MDKC01000023.1"/>
</dbReference>
<organism evidence="2 3">
    <name type="scientific">Gottfriedia luciferensis</name>
    <dbReference type="NCBI Taxonomy" id="178774"/>
    <lineage>
        <taxon>Bacteria</taxon>
        <taxon>Bacillati</taxon>
        <taxon>Bacillota</taxon>
        <taxon>Bacilli</taxon>
        <taxon>Bacillales</taxon>
        <taxon>Bacillaceae</taxon>
        <taxon>Gottfriedia</taxon>
    </lineage>
</organism>
<dbReference type="EMBL" id="MDKC01000023">
    <property type="protein sequence ID" value="ODG91446.1"/>
    <property type="molecule type" value="Genomic_DNA"/>
</dbReference>
<dbReference type="Proteomes" id="UP000094580">
    <property type="component" value="Unassembled WGS sequence"/>
</dbReference>
<keyword evidence="3" id="KW-1185">Reference proteome</keyword>
<dbReference type="Pfam" id="PF13788">
    <property type="entry name" value="DUF4180"/>
    <property type="match status" value="1"/>
</dbReference>
<dbReference type="InterPro" id="IPR025438">
    <property type="entry name" value="DUF4180"/>
</dbReference>
<sequence>MNIKTTEVNGQVIAIANADSVILMDEKSALDLIMTISYDYRSNHIALNKEAISEDFFNLSTKLAGAVLQKFVNYNIKFGIIGDFSSYTSKALKDFIFECNKGNNVFFVSTEHEAIDRLSKAN</sequence>
<evidence type="ECO:0000313" key="2">
    <source>
        <dbReference type="EMBL" id="ODG91446.1"/>
    </source>
</evidence>
<evidence type="ECO:0000259" key="1">
    <source>
        <dbReference type="Pfam" id="PF13788"/>
    </source>
</evidence>
<accession>A0ABX2ZNY5</accession>
<feature type="domain" description="DUF4180" evidence="1">
    <location>
        <begin position="9"/>
        <end position="118"/>
    </location>
</feature>
<proteinExistence type="predicted"/>
<reference evidence="2 3" key="1">
    <citation type="submission" date="2016-07" db="EMBL/GenBank/DDBJ databases">
        <authorList>
            <person name="Townsley L."/>
            <person name="Shank E.A."/>
        </authorList>
    </citation>
    <scope>NUCLEOTIDE SEQUENCE [LARGE SCALE GENOMIC DNA]</scope>
    <source>
        <strain evidence="2 3">CH01</strain>
    </source>
</reference>
<evidence type="ECO:0000313" key="3">
    <source>
        <dbReference type="Proteomes" id="UP000094580"/>
    </source>
</evidence>
<gene>
    <name evidence="2" type="ORF">BED47_07255</name>
</gene>
<name>A0ABX2ZNY5_9BACI</name>
<protein>
    <submittedName>
        <fullName evidence="2">Cytoplasmic protein</fullName>
    </submittedName>
</protein>
<comment type="caution">
    <text evidence="2">The sequence shown here is derived from an EMBL/GenBank/DDBJ whole genome shotgun (WGS) entry which is preliminary data.</text>
</comment>